<evidence type="ECO:0000313" key="1">
    <source>
        <dbReference type="EMBL" id="AUM11219.1"/>
    </source>
</evidence>
<dbReference type="PROSITE" id="PS51257">
    <property type="entry name" value="PROKAR_LIPOPROTEIN"/>
    <property type="match status" value="1"/>
</dbReference>
<gene>
    <name evidence="1" type="ORF">Kalk_01690</name>
</gene>
<sequence length="142" mass="15702">MIRNLFTIFAISLLCGCSTHEPISFKPVLGVDIELGSSFDTLDFADNEVLVYKKNELLGSIKRVQNTDGSLTSIQALRNGFKEAEKGTNKPEPLNVKDDCFGFVVHTDNFSTIFIASEKEPSSWSEISVRKSDYSSVVSSLK</sequence>
<dbReference type="KEGG" id="kak:Kalk_01690"/>
<dbReference type="RefSeq" id="WP_101892559.1">
    <property type="nucleotide sequence ID" value="NZ_CP022684.1"/>
</dbReference>
<keyword evidence="2" id="KW-1185">Reference proteome</keyword>
<dbReference type="EMBL" id="CP022684">
    <property type="protein sequence ID" value="AUM11219.1"/>
    <property type="molecule type" value="Genomic_DNA"/>
</dbReference>
<organism evidence="1 2">
    <name type="scientific">Ketobacter alkanivorans</name>
    <dbReference type="NCBI Taxonomy" id="1917421"/>
    <lineage>
        <taxon>Bacteria</taxon>
        <taxon>Pseudomonadati</taxon>
        <taxon>Pseudomonadota</taxon>
        <taxon>Gammaproteobacteria</taxon>
        <taxon>Pseudomonadales</taxon>
        <taxon>Ketobacteraceae</taxon>
        <taxon>Ketobacter</taxon>
    </lineage>
</organism>
<reference evidence="2" key="1">
    <citation type="submission" date="2017-08" db="EMBL/GenBank/DDBJ databases">
        <title>Direct submision.</title>
        <authorList>
            <person name="Kim S.-J."/>
            <person name="Rhee S.-K."/>
        </authorList>
    </citation>
    <scope>NUCLEOTIDE SEQUENCE [LARGE SCALE GENOMIC DNA]</scope>
    <source>
        <strain evidence="2">GI5</strain>
    </source>
</reference>
<accession>A0A2K9LFT6</accession>
<dbReference type="OrthoDB" id="5292144at2"/>
<name>A0A2K9LFT6_9GAMM</name>
<dbReference type="AlphaFoldDB" id="A0A2K9LFT6"/>
<protein>
    <submittedName>
        <fullName evidence="1">Uncharacterized protein</fullName>
    </submittedName>
</protein>
<proteinExistence type="predicted"/>
<dbReference type="Proteomes" id="UP000235116">
    <property type="component" value="Chromosome"/>
</dbReference>
<evidence type="ECO:0000313" key="2">
    <source>
        <dbReference type="Proteomes" id="UP000235116"/>
    </source>
</evidence>